<evidence type="ECO:0000313" key="5">
    <source>
        <dbReference type="Proteomes" id="UP000000819"/>
    </source>
</evidence>
<feature type="chain" id="PRO_5003711306" evidence="3">
    <location>
        <begin position="21"/>
        <end position="71"/>
    </location>
</feature>
<feature type="signal peptide" evidence="3">
    <location>
        <begin position="1"/>
        <end position="20"/>
    </location>
</feature>
<feature type="compositionally biased region" description="Basic and acidic residues" evidence="1">
    <location>
        <begin position="40"/>
        <end position="49"/>
    </location>
</feature>
<feature type="region of interest" description="Disordered" evidence="1">
    <location>
        <begin position="23"/>
        <end position="52"/>
    </location>
</feature>
<gene>
    <name evidence="4" type="ordered locus">ECU01_0555</name>
</gene>
<reference evidence="4 5" key="3">
    <citation type="journal article" date="2009" name="BMC Genomics">
        <title>Identification of transcriptional signals in Encephalitozoon cuniculi widespread among Microsporidia phylum: support for accurate structural genome annotation.</title>
        <authorList>
            <person name="Peyretaillade E."/>
            <person name="Goncalves O."/>
            <person name="Terrat S."/>
            <person name="Dugat-Bony E."/>
            <person name="Wincker P."/>
            <person name="Cornman R.S."/>
            <person name="Evans J.D."/>
            <person name="Delbac F."/>
            <person name="Peyret P."/>
        </authorList>
    </citation>
    <scope>NUCLEOTIDE SEQUENCE [LARGE SCALE GENOMIC DNA]</scope>
    <source>
        <strain evidence="4 5">GB-M1</strain>
    </source>
</reference>
<reference evidence="5" key="1">
    <citation type="journal article" date="2001" name="Genome Res.">
        <title>Sequence and analysis of chromosome I of the amitochondriate intracellular parasite Encephalitozoon cuniculi (Microspora).</title>
        <authorList>
            <person name="Peyret P."/>
            <person name="Katinka M.D."/>
            <person name="Duprat S."/>
            <person name="Duffieux F."/>
            <person name="Barbe V."/>
            <person name="Barbazanges M."/>
            <person name="Weissenbach J."/>
            <person name="Saurin W."/>
            <person name="Vivares C.P."/>
        </authorList>
    </citation>
    <scope>NUCLEOTIDE SEQUENCE [LARGE SCALE GENOMIC DNA]</scope>
    <source>
        <strain evidence="5">GB-M1</strain>
    </source>
</reference>
<name>I7JTZ1_ENCCU</name>
<sequence>MKVLQKLSLLLFLVFGLAYAHENPKTSNDKNEGGSDDENKEGKDGKKDSSALGLSTSLLGLGAILAICLAK</sequence>
<evidence type="ECO:0000313" key="4">
    <source>
        <dbReference type="EMBL" id="CCI73904.1"/>
    </source>
</evidence>
<proteinExistence type="predicted"/>
<keyword evidence="3" id="KW-0732">Signal</keyword>
<reference evidence="4 5" key="2">
    <citation type="journal article" date="2001" name="Nature">
        <title>Genome sequence and gene compaction of the eukaryote parasite Encephalitozoon cuniculi.</title>
        <authorList>
            <person name="Katinka M.D."/>
            <person name="Duprat S."/>
            <person name="Cornillot E."/>
            <person name="Metenier G."/>
            <person name="Thomarat F."/>
            <person name="Prensier G."/>
            <person name="Barbe V."/>
            <person name="Peyretaillade E."/>
            <person name="Brottier P."/>
            <person name="Wincker P."/>
            <person name="Delbac F."/>
            <person name="El Alaoui H."/>
            <person name="Peyret P."/>
            <person name="Saurin W."/>
            <person name="Gouy M."/>
            <person name="Weissenbach J."/>
            <person name="Vivares C.P."/>
        </authorList>
    </citation>
    <scope>NUCLEOTIDE SEQUENCE [LARGE SCALE GENOMIC DNA]</scope>
    <source>
        <strain evidence="4 5">GB-M1</strain>
    </source>
</reference>
<protein>
    <submittedName>
        <fullName evidence="4">ECU01_0555 protein</fullName>
    </submittedName>
</protein>
<organism evidence="4 5">
    <name type="scientific">Encephalitozoon cuniculi (strain GB-M1)</name>
    <name type="common">Microsporidian parasite</name>
    <dbReference type="NCBI Taxonomy" id="284813"/>
    <lineage>
        <taxon>Eukaryota</taxon>
        <taxon>Fungi</taxon>
        <taxon>Fungi incertae sedis</taxon>
        <taxon>Microsporidia</taxon>
        <taxon>Unikaryonidae</taxon>
        <taxon>Encephalitozoon</taxon>
    </lineage>
</organism>
<keyword evidence="5" id="KW-1185">Reference proteome</keyword>
<keyword evidence="2" id="KW-0472">Membrane</keyword>
<dbReference type="KEGG" id="ecu:ECU01_0555"/>
<dbReference type="EMBL" id="AL391737">
    <property type="protein sequence ID" value="CCI73904.1"/>
    <property type="molecule type" value="Genomic_DNA"/>
</dbReference>
<dbReference type="GeneID" id="77136309"/>
<dbReference type="VEuPathDB" id="MicrosporidiaDB:ECU01_0555"/>
<dbReference type="RefSeq" id="NP_001402461.1">
    <property type="nucleotide sequence ID" value="NM_001415581.1"/>
</dbReference>
<keyword evidence="2" id="KW-0812">Transmembrane</keyword>
<evidence type="ECO:0000256" key="1">
    <source>
        <dbReference type="SAM" id="MobiDB-lite"/>
    </source>
</evidence>
<accession>I7JTZ1</accession>
<keyword evidence="2" id="KW-1133">Transmembrane helix</keyword>
<dbReference type="AlphaFoldDB" id="I7JTZ1"/>
<dbReference type="Proteomes" id="UP000000819">
    <property type="component" value="Chromosome I"/>
</dbReference>
<feature type="compositionally biased region" description="Basic and acidic residues" evidence="1">
    <location>
        <begin position="23"/>
        <end position="33"/>
    </location>
</feature>
<dbReference type="InParanoid" id="I7JTZ1"/>
<feature type="transmembrane region" description="Helical" evidence="2">
    <location>
        <begin position="51"/>
        <end position="70"/>
    </location>
</feature>
<evidence type="ECO:0000256" key="2">
    <source>
        <dbReference type="SAM" id="Phobius"/>
    </source>
</evidence>
<evidence type="ECO:0000256" key="3">
    <source>
        <dbReference type="SAM" id="SignalP"/>
    </source>
</evidence>
<dbReference type="HOGENOM" id="CLU_2704786_0_0_1"/>